<comment type="caution">
    <text evidence="4">The sequence shown here is derived from an EMBL/GenBank/DDBJ whole genome shotgun (WGS) entry which is preliminary data.</text>
</comment>
<dbReference type="InterPro" id="IPR040092">
    <property type="entry name" value="TBRG1"/>
</dbReference>
<evidence type="ECO:0008006" key="6">
    <source>
        <dbReference type="Google" id="ProtNLM"/>
    </source>
</evidence>
<feature type="region of interest" description="Disordered" evidence="3">
    <location>
        <begin position="517"/>
        <end position="580"/>
    </location>
</feature>
<dbReference type="InterPro" id="IPR038718">
    <property type="entry name" value="SNF2-like_sf"/>
</dbReference>
<comment type="subcellular location">
    <subcellularLocation>
        <location evidence="1">Nucleus</location>
    </subcellularLocation>
</comment>
<evidence type="ECO:0000256" key="3">
    <source>
        <dbReference type="SAM" id="MobiDB-lite"/>
    </source>
</evidence>
<dbReference type="InterPro" id="IPR027417">
    <property type="entry name" value="P-loop_NTPase"/>
</dbReference>
<gene>
    <name evidence="4" type="ORF">TRFO_29714</name>
</gene>
<dbReference type="GeneID" id="94841640"/>
<sequence length="1337" mass="155251">MTQKITYERVLGHNSDKEFFVKIQDQPYCRSKWISKDDFLLAPNSKNLLTNYRNLPQSEQKTSPPFYSTEYDIPDKIVKKENNLFLVQWTHLFHDDLTWEEKLDKQYLNIYRQRKSQQFPKKLNSSFQASKKNLNGKKNNSKKKSSQNSNNHNDKNNSIHYSFLPIRKYTLNQDINVPTEVLDQVQFFFHNFHKHDLSVTEDFGKKSMIAISTFIHFLLKRANDPGPFLIVVEPGEFQEWYDFFSKSRELTTLSYFGSPKSLKNIHELDFFREDSMTLNFQALITIPEILENNTEFLKQVQWKFAFLHGEAAIQYQNDWNFPVYRKILFFTRDQKEILSDIQIIYNALETDVIKKKVDRSAYEIFQQIMEKSKIQPGGKIESPYFYIVECPINDYQKCVCRMLLFDHLSVEHPSSSNFFSIARMFYYVMQHPFVLAQYESKIAQDDLIKCSTKMGVLQKIISETKKEFTDDKKESYNIVIATQIAEIYKLLLDFVAIHYSKNENIYIYFTNIENDDHHKDKTPATTSKTKLSNTSSKSKNMINESSKDKNTKNSSKKTKNINSKNNKARNTKNSKLTKKETHDKDYIDVVEDNNINLNRNAISLSHKNENNISNINLPMKTIDVVICYDGKLKTWQRLLETKITQSSRIYKLEVLDCRENDIKNVPSPTDEAVCKTIALQLMIPSGKISPNQLFSNLYSFDMIFQDPHASVFAEKAFNAQNFWQRLLGAADQFPSNDQFIATKKHYFSENAPFTLHQKKHLVRTFAAFGWGKWNSLINYCGLSLNEKKCISICATVLSQQKSKNNLVAEFYRDYLLQSVPYQQNKEFKFDISAEFPDLLERVLQLSCVNYLFTKSHEKDLENIDFDALVMSKPGIWWTDEHDKALLYAIWKYGYGNFPNFYLDDMSFLNPSNSSSNLSSILSANPINLSAGITSSLSLSLREIMESPVSCGVLTNRSYELINYVTSFVLNDHRLLKVSLLKALPPNSDWTDKEQKNVISYIFSNGLNENDLEETASKIELKDKEKEDIVDYLSCLKKEISKPNPDYGISYIAALRMKMRIVAMKMLHTLIQHIEMKQQFLFYQNVPKWTICGYSISSELEFFLFSELESSGLSSLHAILAMPKFSRIQDIRVMNRLKDEYFVIQRIMEVSEIAQKQNLFSKEPNTNDNEFIEQFGLHLPISLSTTTFIYSFGKIVHDRPGYHAERYIYPVGFRSSKLAPSLSNPNYKVRWFSEIVDGGENPTFRVWQDGSENIFEGNSSSSAWIHALRTCRHNKNVSVSGPDAFLLTNPIVVYFLQKLPGANLCENYIMRDLENNPTVLQFLKDNATTTTTASSNDE</sequence>
<dbReference type="GO" id="GO:0005634">
    <property type="term" value="C:nucleus"/>
    <property type="evidence" value="ECO:0007669"/>
    <property type="project" value="UniProtKB-SubCell"/>
</dbReference>
<keyword evidence="2" id="KW-0539">Nucleus</keyword>
<feature type="region of interest" description="Disordered" evidence="3">
    <location>
        <begin position="119"/>
        <end position="157"/>
    </location>
</feature>
<protein>
    <recommendedName>
        <fullName evidence="6">Chromo domain-containing protein</fullName>
    </recommendedName>
</protein>
<name>A0A1J4JV20_9EUKA</name>
<reference evidence="4" key="1">
    <citation type="submission" date="2016-10" db="EMBL/GenBank/DDBJ databases">
        <authorList>
            <person name="Benchimol M."/>
            <person name="Almeida L.G."/>
            <person name="Vasconcelos A.T."/>
            <person name="Perreira-Neves A."/>
            <person name="Rosa I.A."/>
            <person name="Tasca T."/>
            <person name="Bogo M.R."/>
            <person name="de Souza W."/>
        </authorList>
    </citation>
    <scope>NUCLEOTIDE SEQUENCE [LARGE SCALE GENOMIC DNA]</scope>
    <source>
        <strain evidence="4">K</strain>
    </source>
</reference>
<dbReference type="Gene3D" id="3.30.160.360">
    <property type="match status" value="1"/>
</dbReference>
<dbReference type="PROSITE" id="PS51542">
    <property type="entry name" value="FYRN"/>
    <property type="match status" value="1"/>
</dbReference>
<dbReference type="PANTHER" id="PTHR22715">
    <property type="entry name" value="TRANSFORMING GROWTH FACTOR BETA REGULATED GENE 1"/>
    <property type="match status" value="1"/>
</dbReference>
<dbReference type="SMART" id="SM00541">
    <property type="entry name" value="FYRN"/>
    <property type="match status" value="1"/>
</dbReference>
<dbReference type="Pfam" id="PF05965">
    <property type="entry name" value="FYRC"/>
    <property type="match status" value="1"/>
</dbReference>
<evidence type="ECO:0000256" key="1">
    <source>
        <dbReference type="ARBA" id="ARBA00004123"/>
    </source>
</evidence>
<dbReference type="VEuPathDB" id="TrichDB:TRFO_29714"/>
<proteinExistence type="predicted"/>
<dbReference type="PANTHER" id="PTHR22715:SF0">
    <property type="entry name" value="TRANSFORMING GROWTH FACTOR BETA REGULATOR 1"/>
    <property type="match status" value="1"/>
</dbReference>
<dbReference type="PROSITE" id="PS51543">
    <property type="entry name" value="FYRC"/>
    <property type="match status" value="1"/>
</dbReference>
<dbReference type="EMBL" id="MLAK01000844">
    <property type="protein sequence ID" value="OHT03007.1"/>
    <property type="molecule type" value="Genomic_DNA"/>
</dbReference>
<dbReference type="GO" id="GO:0051726">
    <property type="term" value="P:regulation of cell cycle"/>
    <property type="evidence" value="ECO:0007669"/>
    <property type="project" value="TreeGrafter"/>
</dbReference>
<dbReference type="RefSeq" id="XP_068356143.1">
    <property type="nucleotide sequence ID" value="XM_068506936.1"/>
</dbReference>
<feature type="compositionally biased region" description="Basic residues" evidence="3">
    <location>
        <begin position="566"/>
        <end position="576"/>
    </location>
</feature>
<accession>A0A1J4JV20</accession>
<dbReference type="InterPro" id="IPR003889">
    <property type="entry name" value="FYrich_C"/>
</dbReference>
<feature type="compositionally biased region" description="Polar residues" evidence="3">
    <location>
        <begin position="119"/>
        <end position="129"/>
    </location>
</feature>
<evidence type="ECO:0000256" key="2">
    <source>
        <dbReference type="ARBA" id="ARBA00023242"/>
    </source>
</evidence>
<feature type="compositionally biased region" description="Low complexity" evidence="3">
    <location>
        <begin position="525"/>
        <end position="544"/>
    </location>
</feature>
<keyword evidence="5" id="KW-1185">Reference proteome</keyword>
<dbReference type="OrthoDB" id="285793at2759"/>
<dbReference type="Gene3D" id="3.40.50.300">
    <property type="entry name" value="P-loop containing nucleotide triphosphate hydrolases"/>
    <property type="match status" value="1"/>
</dbReference>
<evidence type="ECO:0000313" key="5">
    <source>
        <dbReference type="Proteomes" id="UP000179807"/>
    </source>
</evidence>
<organism evidence="4 5">
    <name type="scientific">Tritrichomonas foetus</name>
    <dbReference type="NCBI Taxonomy" id="1144522"/>
    <lineage>
        <taxon>Eukaryota</taxon>
        <taxon>Metamonada</taxon>
        <taxon>Parabasalia</taxon>
        <taxon>Tritrichomonadida</taxon>
        <taxon>Tritrichomonadidae</taxon>
        <taxon>Tritrichomonas</taxon>
    </lineage>
</organism>
<dbReference type="Proteomes" id="UP000179807">
    <property type="component" value="Unassembled WGS sequence"/>
</dbReference>
<dbReference type="InterPro" id="IPR003888">
    <property type="entry name" value="FYrich_N"/>
</dbReference>
<dbReference type="Pfam" id="PF05964">
    <property type="entry name" value="FYRN"/>
    <property type="match status" value="1"/>
</dbReference>
<dbReference type="Gene3D" id="1.10.10.60">
    <property type="entry name" value="Homeodomain-like"/>
    <property type="match status" value="1"/>
</dbReference>
<evidence type="ECO:0000313" key="4">
    <source>
        <dbReference type="EMBL" id="OHT03007.1"/>
    </source>
</evidence>
<dbReference type="Gene3D" id="3.40.50.10810">
    <property type="entry name" value="Tandem AAA-ATPase domain"/>
    <property type="match status" value="1"/>
</dbReference>